<dbReference type="OrthoDB" id="839781at2"/>
<name>A0A1H6AQE6_9BACT</name>
<dbReference type="SUPFAM" id="SSF52091">
    <property type="entry name" value="SpoIIaa-like"/>
    <property type="match status" value="1"/>
</dbReference>
<keyword evidence="3" id="KW-1185">Reference proteome</keyword>
<dbReference type="STRING" id="1120964.GCA_001313265_07698"/>
<protein>
    <submittedName>
        <fullName evidence="2">STAS domain-containing protein</fullName>
    </submittedName>
</protein>
<sequence>METIKHIDFKGLDSIKSRDAVRSYFQFTEEVKTVNVDFAKIQFLSRSATHELLIIQNNLSSKGVDITFLNLTPEVNEMLEIVEKSIGKEKQAGFRFVKWLNFQNEKEYQEYLLQF</sequence>
<evidence type="ECO:0000259" key="1">
    <source>
        <dbReference type="PROSITE" id="PS50801"/>
    </source>
</evidence>
<evidence type="ECO:0000313" key="2">
    <source>
        <dbReference type="EMBL" id="SEG50265.1"/>
    </source>
</evidence>
<dbReference type="AlphaFoldDB" id="A0A1H6AQE6"/>
<dbReference type="EMBL" id="FNVR01000053">
    <property type="protein sequence ID" value="SEG50265.1"/>
    <property type="molecule type" value="Genomic_DNA"/>
</dbReference>
<dbReference type="InterPro" id="IPR002645">
    <property type="entry name" value="STAS_dom"/>
</dbReference>
<evidence type="ECO:0000313" key="3">
    <source>
        <dbReference type="Proteomes" id="UP000236736"/>
    </source>
</evidence>
<dbReference type="Proteomes" id="UP000236736">
    <property type="component" value="Unassembled WGS sequence"/>
</dbReference>
<reference evidence="3" key="1">
    <citation type="submission" date="2016-10" db="EMBL/GenBank/DDBJ databases">
        <authorList>
            <person name="Varghese N."/>
            <person name="Submissions S."/>
        </authorList>
    </citation>
    <scope>NUCLEOTIDE SEQUENCE [LARGE SCALE GENOMIC DNA]</scope>
    <source>
        <strain evidence="3">DSM 17298</strain>
    </source>
</reference>
<dbReference type="PROSITE" id="PS50801">
    <property type="entry name" value="STAS"/>
    <property type="match status" value="1"/>
</dbReference>
<proteinExistence type="predicted"/>
<dbReference type="InterPro" id="IPR036513">
    <property type="entry name" value="STAS_dom_sf"/>
</dbReference>
<accession>A0A1H6AQE6</accession>
<feature type="domain" description="STAS" evidence="1">
    <location>
        <begin position="1"/>
        <end position="80"/>
    </location>
</feature>
<dbReference type="Gene3D" id="3.30.750.24">
    <property type="entry name" value="STAS domain"/>
    <property type="match status" value="1"/>
</dbReference>
<dbReference type="RefSeq" id="WP_103926776.1">
    <property type="nucleotide sequence ID" value="NZ_BBFN01000077.1"/>
</dbReference>
<organism evidence="2 3">
    <name type="scientific">Algoriphagus boritolerans DSM 17298 = JCM 18970</name>
    <dbReference type="NCBI Taxonomy" id="1120964"/>
    <lineage>
        <taxon>Bacteria</taxon>
        <taxon>Pseudomonadati</taxon>
        <taxon>Bacteroidota</taxon>
        <taxon>Cytophagia</taxon>
        <taxon>Cytophagales</taxon>
        <taxon>Cyclobacteriaceae</taxon>
        <taxon>Algoriphagus</taxon>
    </lineage>
</organism>
<gene>
    <name evidence="2" type="ORF">SAMN03080598_04237</name>
</gene>